<dbReference type="InterPro" id="IPR043596">
    <property type="entry name" value="CFAP53/TCHP"/>
</dbReference>
<dbReference type="InterPro" id="IPR043597">
    <property type="entry name" value="TPH_dom"/>
</dbReference>
<name>N6TU00_DENPD</name>
<evidence type="ECO:0000256" key="1">
    <source>
        <dbReference type="ARBA" id="ARBA00004300"/>
    </source>
</evidence>
<keyword evidence="4" id="KW-0963">Cytoplasm</keyword>
<feature type="domain" description="Trichohyalin-plectin-homology" evidence="9">
    <location>
        <begin position="152"/>
        <end position="488"/>
    </location>
</feature>
<sequence>MMFRSESPPKERGRGKAHLESNLIRRRERDFKHQQMWIGAQDYYRKWDKVNSKFDQWTSPRYYADNNKMLSDLRHKRDKEELLVKRRDALRKLFDEENRSFQIELTVTKSLHKPRVKEVSTETLRDLNCAMKQSAEERRKREAEINLYHQWRTNNPLIRQFESKYKLKDLKLSWLGQQIEKRMQKEAEEKECTRLIKEQEESRRRANEKEAELNQQNEEKKSRLKECLDQQVEDLKQKQKTSDELRDKEAAELKRKNELWELQEATKLEHQRRRARETALFNIKQHKLKLKQKAQDVLEALGHDQELILRIKRLELEHLMEDEKKRIAIRRDLEDFLSIVRQQQELEKQRQKQFDFLFDSEAKTIHDKQMQKWNSEEFARKNLLKSVLDALNKQVEDKLAITKQVQREVLQEREDMLVKVEQYDRDLQLLKEEDAKRKQERRRDIEEDIKVKNARKKQKENAKIKQIDEELQRVRQEEDRLREEIMKIQGKSNGGRSKEGRRFC</sequence>
<organism evidence="10">
    <name type="scientific">Dendroctonus ponderosae</name>
    <name type="common">Mountain pine beetle</name>
    <dbReference type="NCBI Taxonomy" id="77166"/>
    <lineage>
        <taxon>Eukaryota</taxon>
        <taxon>Metazoa</taxon>
        <taxon>Ecdysozoa</taxon>
        <taxon>Arthropoda</taxon>
        <taxon>Hexapoda</taxon>
        <taxon>Insecta</taxon>
        <taxon>Pterygota</taxon>
        <taxon>Neoptera</taxon>
        <taxon>Endopterygota</taxon>
        <taxon>Coleoptera</taxon>
        <taxon>Polyphaga</taxon>
        <taxon>Cucujiformia</taxon>
        <taxon>Curculionidae</taxon>
        <taxon>Scolytinae</taxon>
        <taxon>Dendroctonus</taxon>
    </lineage>
</organism>
<protein>
    <recommendedName>
        <fullName evidence="3">Trichoplein keratin filament-binding protein</fullName>
    </recommendedName>
</protein>
<evidence type="ECO:0000256" key="3">
    <source>
        <dbReference type="ARBA" id="ARBA00017328"/>
    </source>
</evidence>
<keyword evidence="5 7" id="KW-0175">Coiled coil</keyword>
<dbReference type="PANTHER" id="PTHR31183:SF2">
    <property type="entry name" value="TRICHOPLEIN KERATIN FILAMENT-BINDING PROTEIN"/>
    <property type="match status" value="1"/>
</dbReference>
<evidence type="ECO:0000256" key="5">
    <source>
        <dbReference type="ARBA" id="ARBA00023054"/>
    </source>
</evidence>
<evidence type="ECO:0000313" key="12">
    <source>
        <dbReference type="Proteomes" id="UP000019118"/>
    </source>
</evidence>
<feature type="region of interest" description="Disordered" evidence="8">
    <location>
        <begin position="200"/>
        <end position="223"/>
    </location>
</feature>
<reference evidence="10 12" key="1">
    <citation type="journal article" date="2013" name="Genome Biol.">
        <title>Draft genome of the mountain pine beetle, Dendroctonus ponderosae Hopkins, a major forest pest.</title>
        <authorList>
            <person name="Keeling C.I."/>
            <person name="Yuen M.M."/>
            <person name="Liao N.Y."/>
            <person name="Docking T.R."/>
            <person name="Chan S.K."/>
            <person name="Taylor G.A."/>
            <person name="Palmquist D.L."/>
            <person name="Jackman S.D."/>
            <person name="Nguyen A."/>
            <person name="Li M."/>
            <person name="Henderson H."/>
            <person name="Janes J.K."/>
            <person name="Zhao Y."/>
            <person name="Pandoh P."/>
            <person name="Moore R."/>
            <person name="Sperling F.A."/>
            <person name="Huber D.P."/>
            <person name="Birol I."/>
            <person name="Jones S.J."/>
            <person name="Bohlmann J."/>
        </authorList>
    </citation>
    <scope>NUCLEOTIDE SEQUENCE</scope>
</reference>
<evidence type="ECO:0000313" key="11">
    <source>
        <dbReference type="EnsemblMetazoa" id="XP_019769139.1"/>
    </source>
</evidence>
<gene>
    <name evidence="11" type="primary">109543737</name>
    <name evidence="10" type="ORF">YQE_11481</name>
</gene>
<keyword evidence="6" id="KW-0206">Cytoskeleton</keyword>
<evidence type="ECO:0000256" key="2">
    <source>
        <dbReference type="ARBA" id="ARBA00010777"/>
    </source>
</evidence>
<evidence type="ECO:0000313" key="10">
    <source>
        <dbReference type="EMBL" id="ENN71866.1"/>
    </source>
</evidence>
<reference evidence="11" key="2">
    <citation type="submission" date="2024-08" db="UniProtKB">
        <authorList>
            <consortium name="EnsemblMetazoa"/>
        </authorList>
    </citation>
    <scope>IDENTIFICATION</scope>
</reference>
<dbReference type="HOGENOM" id="CLU_550088_0_0_1"/>
<dbReference type="OrthoDB" id="6431598at2759"/>
<dbReference type="AlphaFoldDB" id="N6TU00"/>
<keyword evidence="12" id="KW-1185">Reference proteome</keyword>
<dbReference type="Proteomes" id="UP000019118">
    <property type="component" value="Unassembled WGS sequence"/>
</dbReference>
<proteinExistence type="inferred from homology"/>
<comment type="similarity">
    <text evidence="2">Belongs to the TCHP family.</text>
</comment>
<dbReference type="GO" id="GO:0006915">
    <property type="term" value="P:apoptotic process"/>
    <property type="evidence" value="ECO:0007669"/>
    <property type="project" value="TreeGrafter"/>
</dbReference>
<feature type="non-terminal residue" evidence="10">
    <location>
        <position position="1"/>
    </location>
</feature>
<evidence type="ECO:0000256" key="6">
    <source>
        <dbReference type="ARBA" id="ARBA00023212"/>
    </source>
</evidence>
<dbReference type="Pfam" id="PF13868">
    <property type="entry name" value="TPH"/>
    <property type="match status" value="1"/>
</dbReference>
<dbReference type="EnsemblMetazoa" id="XM_019913580.1">
    <property type="protein sequence ID" value="XP_019769139.1"/>
    <property type="gene ID" value="LOC109543737"/>
</dbReference>
<feature type="coiled-coil region" evidence="7">
    <location>
        <begin position="388"/>
        <end position="491"/>
    </location>
</feature>
<dbReference type="OMA" id="MSGRLNQ"/>
<evidence type="ECO:0000259" key="9">
    <source>
        <dbReference type="Pfam" id="PF13868"/>
    </source>
</evidence>
<evidence type="ECO:0000256" key="8">
    <source>
        <dbReference type="SAM" id="MobiDB-lite"/>
    </source>
</evidence>
<dbReference type="GO" id="GO:0005813">
    <property type="term" value="C:centrosome"/>
    <property type="evidence" value="ECO:0007669"/>
    <property type="project" value="UniProtKB-SubCell"/>
</dbReference>
<accession>N6TU00</accession>
<evidence type="ECO:0000256" key="4">
    <source>
        <dbReference type="ARBA" id="ARBA00022490"/>
    </source>
</evidence>
<dbReference type="GO" id="GO:0045095">
    <property type="term" value="C:keratin filament"/>
    <property type="evidence" value="ECO:0007669"/>
    <property type="project" value="TreeGrafter"/>
</dbReference>
<dbReference type="PANTHER" id="PTHR31183">
    <property type="entry name" value="TRICHOPLEIN KERATIN FILAMENT-BINDING PROTEIN FAMILY MEMBER"/>
    <property type="match status" value="1"/>
</dbReference>
<dbReference type="EMBL" id="KB741251">
    <property type="protein sequence ID" value="ENN71866.1"/>
    <property type="molecule type" value="Genomic_DNA"/>
</dbReference>
<evidence type="ECO:0000256" key="7">
    <source>
        <dbReference type="SAM" id="Coils"/>
    </source>
</evidence>
<comment type="subcellular location">
    <subcellularLocation>
        <location evidence="1">Cytoplasm</location>
        <location evidence="1">Cytoskeleton</location>
        <location evidence="1">Microtubule organizing center</location>
        <location evidence="1">Centrosome</location>
    </subcellularLocation>
</comment>